<dbReference type="InterPro" id="IPR032801">
    <property type="entry name" value="PXL2A/B/C"/>
</dbReference>
<organism evidence="2 3">
    <name type="scientific">Calocera viscosa (strain TUFC12733)</name>
    <dbReference type="NCBI Taxonomy" id="1330018"/>
    <lineage>
        <taxon>Eukaryota</taxon>
        <taxon>Fungi</taxon>
        <taxon>Dikarya</taxon>
        <taxon>Basidiomycota</taxon>
        <taxon>Agaricomycotina</taxon>
        <taxon>Dacrymycetes</taxon>
        <taxon>Dacrymycetales</taxon>
        <taxon>Dacrymycetaceae</taxon>
        <taxon>Calocera</taxon>
    </lineage>
</organism>
<evidence type="ECO:0000313" key="3">
    <source>
        <dbReference type="Proteomes" id="UP000076738"/>
    </source>
</evidence>
<dbReference type="InterPro" id="IPR036249">
    <property type="entry name" value="Thioredoxin-like_sf"/>
</dbReference>
<dbReference type="PANTHER" id="PTHR28630">
    <property type="match status" value="1"/>
</dbReference>
<gene>
    <name evidence="2" type="ORF">CALVIDRAFT_476054</name>
</gene>
<evidence type="ECO:0008006" key="4">
    <source>
        <dbReference type="Google" id="ProtNLM"/>
    </source>
</evidence>
<dbReference type="Proteomes" id="UP000076738">
    <property type="component" value="Unassembled WGS sequence"/>
</dbReference>
<dbReference type="SUPFAM" id="SSF52833">
    <property type="entry name" value="Thioredoxin-like"/>
    <property type="match status" value="1"/>
</dbReference>
<dbReference type="AlphaFoldDB" id="A0A167R6B5"/>
<proteinExistence type="predicted"/>
<dbReference type="Pfam" id="PF13911">
    <property type="entry name" value="AhpC-TSA_2"/>
    <property type="match status" value="1"/>
</dbReference>
<dbReference type="PANTHER" id="PTHR28630:SF3">
    <property type="entry name" value="PEROXIREDOXIN-LIKE 2C"/>
    <property type="match status" value="1"/>
</dbReference>
<dbReference type="Gene3D" id="3.40.30.10">
    <property type="entry name" value="Glutaredoxin"/>
    <property type="match status" value="1"/>
</dbReference>
<name>A0A167R6B5_CALVF</name>
<dbReference type="EMBL" id="KV417269">
    <property type="protein sequence ID" value="KZP00602.1"/>
    <property type="molecule type" value="Genomic_DNA"/>
</dbReference>
<protein>
    <recommendedName>
        <fullName evidence="4">AhpC-TSA-domain-containing protein</fullName>
    </recommendedName>
</protein>
<feature type="region of interest" description="Disordered" evidence="1">
    <location>
        <begin position="1"/>
        <end position="55"/>
    </location>
</feature>
<keyword evidence="3" id="KW-1185">Reference proteome</keyword>
<dbReference type="STRING" id="1330018.A0A167R6B5"/>
<feature type="compositionally biased region" description="Low complexity" evidence="1">
    <location>
        <begin position="1"/>
        <end position="13"/>
    </location>
</feature>
<evidence type="ECO:0000256" key="1">
    <source>
        <dbReference type="SAM" id="MobiDB-lite"/>
    </source>
</evidence>
<accession>A0A167R6B5</accession>
<evidence type="ECO:0000313" key="2">
    <source>
        <dbReference type="EMBL" id="KZP00602.1"/>
    </source>
</evidence>
<dbReference type="OrthoDB" id="40334at2759"/>
<reference evidence="2 3" key="1">
    <citation type="journal article" date="2016" name="Mol. Biol. Evol.">
        <title>Comparative Genomics of Early-Diverging Mushroom-Forming Fungi Provides Insights into the Origins of Lignocellulose Decay Capabilities.</title>
        <authorList>
            <person name="Nagy L.G."/>
            <person name="Riley R."/>
            <person name="Tritt A."/>
            <person name="Adam C."/>
            <person name="Daum C."/>
            <person name="Floudas D."/>
            <person name="Sun H."/>
            <person name="Yadav J.S."/>
            <person name="Pangilinan J."/>
            <person name="Larsson K.H."/>
            <person name="Matsuura K."/>
            <person name="Barry K."/>
            <person name="Labutti K."/>
            <person name="Kuo R."/>
            <person name="Ohm R.A."/>
            <person name="Bhattacharya S.S."/>
            <person name="Shirouzu T."/>
            <person name="Yoshinaga Y."/>
            <person name="Martin F.M."/>
            <person name="Grigoriev I.V."/>
            <person name="Hibbett D.S."/>
        </authorList>
    </citation>
    <scope>NUCLEOTIDE SEQUENCE [LARGE SCALE GENOMIC DNA]</scope>
    <source>
        <strain evidence="2 3">TUFC12733</strain>
    </source>
</reference>
<sequence length="354" mass="39400">MPTAPGTPKTPGALSFAPSGSPRSRRLTKPKPTPEQSRSRSRSRSFTGSPRSPVLPFEAEAPITKEALQEAARLEVFDEAGEPVRFGDLFLGRKTIVCFIRHFWCPLCQDYMFSISRGVDPDALRRAGVDLVIISNGSPKMIKSYRELFHCPFPLFTDPSRKLYHVLGMTLRTLEAGPNSEKPDYVQHGSMGGMMMVMKHAMKMPLGNAGDIKQLGGEFCLGPGLRCDYAHRMTTTRSHAPIQTVLDASGVDLNEAQKEHLEATEIRDPSMQMTEEEEAEWTSKRQQALDAMDERKRRRRVLIAQREKQRVLLAAALGGQWSCVETDAAMEFAAKAETRRSIETVASCQKGVAF</sequence>
<dbReference type="CDD" id="cd02970">
    <property type="entry name" value="PRX_like2"/>
    <property type="match status" value="1"/>
</dbReference>